<reference evidence="1" key="1">
    <citation type="submission" date="2022-12" db="EMBL/GenBank/DDBJ databases">
        <title>Phocaeicola acetigenes sp. nov., isolated feces from a healthy human.</title>
        <authorList>
            <person name="Do H."/>
            <person name="Ha Y.B."/>
            <person name="Kim J.-S."/>
            <person name="Suh M.K."/>
            <person name="Kim H.S."/>
            <person name="Lee J.-S."/>
        </authorList>
    </citation>
    <scope>NUCLEOTIDE SEQUENCE</scope>
    <source>
        <strain evidence="1">KGMB11183</strain>
    </source>
</reference>
<name>A0ABT4PEH3_9BACT</name>
<protein>
    <submittedName>
        <fullName evidence="1">DUF4836 family protein</fullName>
    </submittedName>
</protein>
<dbReference type="RefSeq" id="WP_269876470.1">
    <property type="nucleotide sequence ID" value="NZ_JAPZVM010000001.1"/>
</dbReference>
<evidence type="ECO:0000313" key="1">
    <source>
        <dbReference type="EMBL" id="MCZ8371445.1"/>
    </source>
</evidence>
<dbReference type="Proteomes" id="UP001141933">
    <property type="component" value="Unassembled WGS sequence"/>
</dbReference>
<gene>
    <name evidence="1" type="ORF">O6P32_01835</name>
</gene>
<dbReference type="InterPro" id="IPR032276">
    <property type="entry name" value="DUF4836"/>
</dbReference>
<comment type="caution">
    <text evidence="1">The sequence shown here is derived from an EMBL/GenBank/DDBJ whole genome shotgun (WGS) entry which is preliminary data.</text>
</comment>
<dbReference type="Pfam" id="PF16120">
    <property type="entry name" value="DUF4836"/>
    <property type="match status" value="1"/>
</dbReference>
<dbReference type="PROSITE" id="PS51257">
    <property type="entry name" value="PROKAR_LIPOPROTEIN"/>
    <property type="match status" value="1"/>
</dbReference>
<organism evidence="1 2">
    <name type="scientific">Phocaeicola acetigenes</name>
    <dbReference type="NCBI Taxonomy" id="3016083"/>
    <lineage>
        <taxon>Bacteria</taxon>
        <taxon>Pseudomonadati</taxon>
        <taxon>Bacteroidota</taxon>
        <taxon>Bacteroidia</taxon>
        <taxon>Bacteroidales</taxon>
        <taxon>Bacteroidaceae</taxon>
        <taxon>Phocaeicola</taxon>
    </lineage>
</organism>
<accession>A0ABT4PEH3</accession>
<dbReference type="EMBL" id="JAPZVM010000001">
    <property type="protein sequence ID" value="MCZ8371445.1"/>
    <property type="molecule type" value="Genomic_DNA"/>
</dbReference>
<sequence length="516" mass="57710">MKTLKYWVGAAAVWVLTACSGGADYERVLPKDAAAVATVDLKAMAAKAGLQNSEGQVAMNRLANLLKSGLTDSENLIDRIVANPDESGLSLKDRLYLFVEKRSVSAGVLMRVTDEDKLTDLLEMLKEQGVCEALRESDGCTWTVMGKMLIAYNEDAFLLVMDPSGRNAGDMQHSAAKWLRQKREDSFAETEDYQSIQDAKGDISVWASMALLPERAIYPLTMGGSAELKGEDVKALATMNFETGKLVCDVRSLTTDKVMMKVAEEYFNATSPVKGDHLDDFPANTFGWSTLSVDGAKLYKWLNSNPAVKRMFEHSMIPLDFHAIFSAVKGDVSFTVTNPLYGDYILLADVVSTDFLQTVEDLKPMIAMTGGQMRLMNRGEHAYEFYMMDGSVLNMRPGPVHVWFGVKDGKMYFTNRENLVERKVLGLSMKNTEWGKEVEGKRVFSVVNFISLMQTVSSTLRKQQMPPVFIGLDRLDRMTVEMREEDKMVHMELLFKDRNRNVLEQMTALVNLTTGK</sequence>
<proteinExistence type="predicted"/>
<evidence type="ECO:0000313" key="2">
    <source>
        <dbReference type="Proteomes" id="UP001141933"/>
    </source>
</evidence>
<keyword evidence="2" id="KW-1185">Reference proteome</keyword>